<dbReference type="InterPro" id="IPR013320">
    <property type="entry name" value="ConA-like_dom_sf"/>
</dbReference>
<gene>
    <name evidence="2" type="ORF">Pan54_20120</name>
</gene>
<comment type="caution">
    <text evidence="2">The sequence shown here is derived from an EMBL/GenBank/DDBJ whole genome shotgun (WGS) entry which is preliminary data.</text>
</comment>
<dbReference type="AlphaFoldDB" id="A0A5C5XDT8"/>
<dbReference type="OrthoDB" id="3618231at2"/>
<dbReference type="SUPFAM" id="SSF49899">
    <property type="entry name" value="Concanavalin A-like lectins/glucanases"/>
    <property type="match status" value="1"/>
</dbReference>
<feature type="chain" id="PRO_5022984528" description="3-keto-disaccharide hydrolase domain-containing protein" evidence="1">
    <location>
        <begin position="28"/>
        <end position="233"/>
    </location>
</feature>
<reference evidence="2 3" key="1">
    <citation type="submission" date="2019-02" db="EMBL/GenBank/DDBJ databases">
        <title>Deep-cultivation of Planctomycetes and their phenomic and genomic characterization uncovers novel biology.</title>
        <authorList>
            <person name="Wiegand S."/>
            <person name="Jogler M."/>
            <person name="Boedeker C."/>
            <person name="Pinto D."/>
            <person name="Vollmers J."/>
            <person name="Rivas-Marin E."/>
            <person name="Kohn T."/>
            <person name="Peeters S.H."/>
            <person name="Heuer A."/>
            <person name="Rast P."/>
            <person name="Oberbeckmann S."/>
            <person name="Bunk B."/>
            <person name="Jeske O."/>
            <person name="Meyerdierks A."/>
            <person name="Storesund J.E."/>
            <person name="Kallscheuer N."/>
            <person name="Luecker S."/>
            <person name="Lage O.M."/>
            <person name="Pohl T."/>
            <person name="Merkel B.J."/>
            <person name="Hornburger P."/>
            <person name="Mueller R.-W."/>
            <person name="Bruemmer F."/>
            <person name="Labrenz M."/>
            <person name="Spormann A.M."/>
            <person name="Op Den Camp H."/>
            <person name="Overmann J."/>
            <person name="Amann R."/>
            <person name="Jetten M.S.M."/>
            <person name="Mascher T."/>
            <person name="Medema M.H."/>
            <person name="Devos D.P."/>
            <person name="Kaster A.-K."/>
            <person name="Ovreas L."/>
            <person name="Rohde M."/>
            <person name="Galperin M.Y."/>
            <person name="Jogler C."/>
        </authorList>
    </citation>
    <scope>NUCLEOTIDE SEQUENCE [LARGE SCALE GENOMIC DNA]</scope>
    <source>
        <strain evidence="2 3">Pan54</strain>
    </source>
</reference>
<evidence type="ECO:0000256" key="1">
    <source>
        <dbReference type="SAM" id="SignalP"/>
    </source>
</evidence>
<evidence type="ECO:0008006" key="4">
    <source>
        <dbReference type="Google" id="ProtNLM"/>
    </source>
</evidence>
<evidence type="ECO:0000313" key="2">
    <source>
        <dbReference type="EMBL" id="TWT61276.1"/>
    </source>
</evidence>
<keyword evidence="1" id="KW-0732">Signal</keyword>
<accession>A0A5C5XDT8</accession>
<proteinExistence type="predicted"/>
<dbReference type="Gene3D" id="2.60.120.560">
    <property type="entry name" value="Exo-inulinase, domain 1"/>
    <property type="match status" value="1"/>
</dbReference>
<dbReference type="EMBL" id="SJPG01000001">
    <property type="protein sequence ID" value="TWT61276.1"/>
    <property type="molecule type" value="Genomic_DNA"/>
</dbReference>
<feature type="signal peptide" evidence="1">
    <location>
        <begin position="1"/>
        <end position="27"/>
    </location>
</feature>
<protein>
    <recommendedName>
        <fullName evidence="4">3-keto-disaccharide hydrolase domain-containing protein</fullName>
    </recommendedName>
</protein>
<evidence type="ECO:0000313" key="3">
    <source>
        <dbReference type="Proteomes" id="UP000316095"/>
    </source>
</evidence>
<organism evidence="2 3">
    <name type="scientific">Rubinisphaera italica</name>
    <dbReference type="NCBI Taxonomy" id="2527969"/>
    <lineage>
        <taxon>Bacteria</taxon>
        <taxon>Pseudomonadati</taxon>
        <taxon>Planctomycetota</taxon>
        <taxon>Planctomycetia</taxon>
        <taxon>Planctomycetales</taxon>
        <taxon>Planctomycetaceae</taxon>
        <taxon>Rubinisphaera</taxon>
    </lineage>
</organism>
<dbReference type="RefSeq" id="WP_146503291.1">
    <property type="nucleotide sequence ID" value="NZ_SJPG01000001.1"/>
</dbReference>
<name>A0A5C5XDT8_9PLAN</name>
<sequence length="233" mass="26597" precursor="true">MKKLLSIYKSSLICALLTFVLPITASAEKPAGKSLKGLPLITAEDFEHGTKNWKPTDDAAWEIQQDGDNHVFSLIKKKSNYEPPVRSPYNRAIYQSGEYGDVILDLKLQSTSPDYNHRSLCLFFGYQDESHFYYVHFGKKTDDHANQIFIVNEAPRTKISTKTTPGTNWDDEWHHARVVRKVQDGTIEIYFDDMETPIMTATDKTFQHGRIGIGSFDDPGRFDEIKIYGTPIK</sequence>
<dbReference type="Proteomes" id="UP000316095">
    <property type="component" value="Unassembled WGS sequence"/>
</dbReference>
<keyword evidence="3" id="KW-1185">Reference proteome</keyword>